<accession>A0A5C3QB45</accession>
<proteinExistence type="predicted"/>
<sequence>MTTSAGLPAVCAFAGIGVPNVQFRHRFRLHLSAVQHRFRLNPIAFSCNCVLLPLCGTRFCTLSLCHLTTSYSVL</sequence>
<evidence type="ECO:0000313" key="2">
    <source>
        <dbReference type="Proteomes" id="UP000305067"/>
    </source>
</evidence>
<gene>
    <name evidence="1" type="ORF">BDV98DRAFT_571357</name>
</gene>
<dbReference type="Proteomes" id="UP000305067">
    <property type="component" value="Unassembled WGS sequence"/>
</dbReference>
<organism evidence="1 2">
    <name type="scientific">Pterulicium gracile</name>
    <dbReference type="NCBI Taxonomy" id="1884261"/>
    <lineage>
        <taxon>Eukaryota</taxon>
        <taxon>Fungi</taxon>
        <taxon>Dikarya</taxon>
        <taxon>Basidiomycota</taxon>
        <taxon>Agaricomycotina</taxon>
        <taxon>Agaricomycetes</taxon>
        <taxon>Agaricomycetidae</taxon>
        <taxon>Agaricales</taxon>
        <taxon>Pleurotineae</taxon>
        <taxon>Pterulaceae</taxon>
        <taxon>Pterulicium</taxon>
    </lineage>
</organism>
<dbReference type="AlphaFoldDB" id="A0A5C3QB45"/>
<evidence type="ECO:0000313" key="1">
    <source>
        <dbReference type="EMBL" id="TFK99295.1"/>
    </source>
</evidence>
<reference evidence="1 2" key="1">
    <citation type="journal article" date="2019" name="Nat. Ecol. Evol.">
        <title>Megaphylogeny resolves global patterns of mushroom evolution.</title>
        <authorList>
            <person name="Varga T."/>
            <person name="Krizsan K."/>
            <person name="Foldi C."/>
            <person name="Dima B."/>
            <person name="Sanchez-Garcia M."/>
            <person name="Sanchez-Ramirez S."/>
            <person name="Szollosi G.J."/>
            <person name="Szarkandi J.G."/>
            <person name="Papp V."/>
            <person name="Albert L."/>
            <person name="Andreopoulos W."/>
            <person name="Angelini C."/>
            <person name="Antonin V."/>
            <person name="Barry K.W."/>
            <person name="Bougher N.L."/>
            <person name="Buchanan P."/>
            <person name="Buyck B."/>
            <person name="Bense V."/>
            <person name="Catcheside P."/>
            <person name="Chovatia M."/>
            <person name="Cooper J."/>
            <person name="Damon W."/>
            <person name="Desjardin D."/>
            <person name="Finy P."/>
            <person name="Geml J."/>
            <person name="Haridas S."/>
            <person name="Hughes K."/>
            <person name="Justo A."/>
            <person name="Karasinski D."/>
            <person name="Kautmanova I."/>
            <person name="Kiss B."/>
            <person name="Kocsube S."/>
            <person name="Kotiranta H."/>
            <person name="LaButti K.M."/>
            <person name="Lechner B.E."/>
            <person name="Liimatainen K."/>
            <person name="Lipzen A."/>
            <person name="Lukacs Z."/>
            <person name="Mihaltcheva S."/>
            <person name="Morgado L.N."/>
            <person name="Niskanen T."/>
            <person name="Noordeloos M.E."/>
            <person name="Ohm R.A."/>
            <person name="Ortiz-Santana B."/>
            <person name="Ovrebo C."/>
            <person name="Racz N."/>
            <person name="Riley R."/>
            <person name="Savchenko A."/>
            <person name="Shiryaev A."/>
            <person name="Soop K."/>
            <person name="Spirin V."/>
            <person name="Szebenyi C."/>
            <person name="Tomsovsky M."/>
            <person name="Tulloss R.E."/>
            <person name="Uehling J."/>
            <person name="Grigoriev I.V."/>
            <person name="Vagvolgyi C."/>
            <person name="Papp T."/>
            <person name="Martin F.M."/>
            <person name="Miettinen O."/>
            <person name="Hibbett D.S."/>
            <person name="Nagy L.G."/>
        </authorList>
    </citation>
    <scope>NUCLEOTIDE SEQUENCE [LARGE SCALE GENOMIC DNA]</scope>
    <source>
        <strain evidence="1 2">CBS 309.79</strain>
    </source>
</reference>
<keyword evidence="2" id="KW-1185">Reference proteome</keyword>
<name>A0A5C3QB45_9AGAR</name>
<dbReference type="EMBL" id="ML178834">
    <property type="protein sequence ID" value="TFK99295.1"/>
    <property type="molecule type" value="Genomic_DNA"/>
</dbReference>
<protein>
    <submittedName>
        <fullName evidence="1">Uncharacterized protein</fullName>
    </submittedName>
</protein>